<dbReference type="Gene3D" id="1.10.287.130">
    <property type="match status" value="1"/>
</dbReference>
<dbReference type="InterPro" id="IPR011006">
    <property type="entry name" value="CheY-like_superfamily"/>
</dbReference>
<dbReference type="SUPFAM" id="SSF52172">
    <property type="entry name" value="CheY-like"/>
    <property type="match status" value="2"/>
</dbReference>
<dbReference type="Gene3D" id="3.40.50.2300">
    <property type="match status" value="2"/>
</dbReference>
<dbReference type="InterPro" id="IPR003661">
    <property type="entry name" value="HisK_dim/P_dom"/>
</dbReference>
<keyword evidence="1 2" id="KW-0597">Phosphoprotein</keyword>
<dbReference type="InterPro" id="IPR001789">
    <property type="entry name" value="Sig_transdc_resp-reg_receiver"/>
</dbReference>
<dbReference type="PANTHER" id="PTHR44591">
    <property type="entry name" value="STRESS RESPONSE REGULATOR PROTEIN 1"/>
    <property type="match status" value="1"/>
</dbReference>
<sequence>MEILIIDDDELIQLMVGELVNHTGNPYRTACDGIAALKKIEEKKPDIIISDIVMPKMDGFELCRRIKQDHNLKDIYFMVLTAKNSRTDKEKGFNIGADDYLVKPIIPWEFNLRLQAGIRIKKLQHEILELRQNKVITEMAGAVAHELNQPLTAVLGLIHFIKEDLKKYDNEEIYRYFLKLENQIQRIVNLIRKIQQIKRYEVKEYTRNTKIVDFEKASGSLSLEVQTNFISVVDDEQIMGEIFAEVLKEKRFIYKYFPNGKDALVEFRKNPPGLVFLDVNMPGMNGLEVLQQLRSFSPDSRVVIMSGFLEENEEKNLSDFGAADFLKKPFSMMTLERMIEDYNITHNQNNNS</sequence>
<dbReference type="SMART" id="SM00448">
    <property type="entry name" value="REC"/>
    <property type="match status" value="2"/>
</dbReference>
<feature type="domain" description="Response regulatory" evidence="3">
    <location>
        <begin position="2"/>
        <end position="118"/>
    </location>
</feature>
<dbReference type="InterPro" id="IPR036097">
    <property type="entry name" value="HisK_dim/P_sf"/>
</dbReference>
<evidence type="ECO:0000256" key="2">
    <source>
        <dbReference type="PROSITE-ProRule" id="PRU00169"/>
    </source>
</evidence>
<feature type="modified residue" description="4-aspartylphosphate" evidence="2">
    <location>
        <position position="278"/>
    </location>
</feature>
<dbReference type="Proteomes" id="UP000179266">
    <property type="component" value="Unassembled WGS sequence"/>
</dbReference>
<dbReference type="GO" id="GO:0000155">
    <property type="term" value="F:phosphorelay sensor kinase activity"/>
    <property type="evidence" value="ECO:0007669"/>
    <property type="project" value="InterPro"/>
</dbReference>
<dbReference type="PROSITE" id="PS50110">
    <property type="entry name" value="RESPONSE_REGULATORY"/>
    <property type="match status" value="2"/>
</dbReference>
<dbReference type="AlphaFoldDB" id="A0A1F7S431"/>
<name>A0A1F7S431_9BACT</name>
<comment type="caution">
    <text evidence="4">The sequence shown here is derived from an EMBL/GenBank/DDBJ whole genome shotgun (WGS) entry which is preliminary data.</text>
</comment>
<accession>A0A1F7S431</accession>
<dbReference type="InterPro" id="IPR050595">
    <property type="entry name" value="Bact_response_regulator"/>
</dbReference>
<dbReference type="CDD" id="cd00156">
    <property type="entry name" value="REC"/>
    <property type="match status" value="1"/>
</dbReference>
<gene>
    <name evidence="4" type="ORF">A2161_18605</name>
</gene>
<dbReference type="PANTHER" id="PTHR44591:SF3">
    <property type="entry name" value="RESPONSE REGULATORY DOMAIN-CONTAINING PROTEIN"/>
    <property type="match status" value="1"/>
</dbReference>
<dbReference type="CDD" id="cd00082">
    <property type="entry name" value="HisKA"/>
    <property type="match status" value="1"/>
</dbReference>
<dbReference type="EMBL" id="MGDD01000054">
    <property type="protein sequence ID" value="OGL47867.1"/>
    <property type="molecule type" value="Genomic_DNA"/>
</dbReference>
<evidence type="ECO:0000259" key="3">
    <source>
        <dbReference type="PROSITE" id="PS50110"/>
    </source>
</evidence>
<dbReference type="Pfam" id="PF00512">
    <property type="entry name" value="HisKA"/>
    <property type="match status" value="1"/>
</dbReference>
<organism evidence="4 5">
    <name type="scientific">Candidatus Schekmanbacteria bacterium RBG_13_48_7</name>
    <dbReference type="NCBI Taxonomy" id="1817878"/>
    <lineage>
        <taxon>Bacteria</taxon>
        <taxon>Candidatus Schekmaniibacteriota</taxon>
    </lineage>
</organism>
<protein>
    <recommendedName>
        <fullName evidence="3">Response regulatory domain-containing protein</fullName>
    </recommendedName>
</protein>
<proteinExistence type="predicted"/>
<evidence type="ECO:0000313" key="5">
    <source>
        <dbReference type="Proteomes" id="UP000179266"/>
    </source>
</evidence>
<dbReference type="Pfam" id="PF00072">
    <property type="entry name" value="Response_reg"/>
    <property type="match status" value="2"/>
</dbReference>
<evidence type="ECO:0000313" key="4">
    <source>
        <dbReference type="EMBL" id="OGL47867.1"/>
    </source>
</evidence>
<dbReference type="SUPFAM" id="SSF47384">
    <property type="entry name" value="Homodimeric domain of signal transducing histidine kinase"/>
    <property type="match status" value="1"/>
</dbReference>
<dbReference type="SMART" id="SM00388">
    <property type="entry name" value="HisKA"/>
    <property type="match status" value="1"/>
</dbReference>
<dbReference type="CDD" id="cd17574">
    <property type="entry name" value="REC_OmpR"/>
    <property type="match status" value="1"/>
</dbReference>
<feature type="domain" description="Response regulatory" evidence="3">
    <location>
        <begin position="229"/>
        <end position="343"/>
    </location>
</feature>
<reference evidence="4 5" key="1">
    <citation type="journal article" date="2016" name="Nat. Commun.">
        <title>Thousands of microbial genomes shed light on interconnected biogeochemical processes in an aquifer system.</title>
        <authorList>
            <person name="Anantharaman K."/>
            <person name="Brown C.T."/>
            <person name="Hug L.A."/>
            <person name="Sharon I."/>
            <person name="Castelle C.J."/>
            <person name="Probst A.J."/>
            <person name="Thomas B.C."/>
            <person name="Singh A."/>
            <person name="Wilkins M.J."/>
            <person name="Karaoz U."/>
            <person name="Brodie E.L."/>
            <person name="Williams K.H."/>
            <person name="Hubbard S.S."/>
            <person name="Banfield J.F."/>
        </authorList>
    </citation>
    <scope>NUCLEOTIDE SEQUENCE [LARGE SCALE GENOMIC DNA]</scope>
</reference>
<evidence type="ECO:0000256" key="1">
    <source>
        <dbReference type="ARBA" id="ARBA00022553"/>
    </source>
</evidence>
<feature type="modified residue" description="4-aspartylphosphate" evidence="2">
    <location>
        <position position="51"/>
    </location>
</feature>